<protein>
    <submittedName>
        <fullName evidence="2">Uncharacterized protein</fullName>
    </submittedName>
</protein>
<accession>A0A8X6F3P4</accession>
<dbReference type="EMBL" id="BMAO01000934">
    <property type="protein sequence ID" value="GFQ70133.1"/>
    <property type="molecule type" value="Genomic_DNA"/>
</dbReference>
<reference evidence="2" key="1">
    <citation type="submission" date="2020-07" db="EMBL/GenBank/DDBJ databases">
        <title>Multicomponent nature underlies the extraordinary mechanical properties of spider dragline silk.</title>
        <authorList>
            <person name="Kono N."/>
            <person name="Nakamura H."/>
            <person name="Mori M."/>
            <person name="Yoshida Y."/>
            <person name="Ohtoshi R."/>
            <person name="Malay A.D."/>
            <person name="Moran D.A.P."/>
            <person name="Tomita M."/>
            <person name="Numata K."/>
            <person name="Arakawa K."/>
        </authorList>
    </citation>
    <scope>NUCLEOTIDE SEQUENCE</scope>
</reference>
<evidence type="ECO:0000313" key="3">
    <source>
        <dbReference type="Proteomes" id="UP000887116"/>
    </source>
</evidence>
<organism evidence="2 3">
    <name type="scientific">Trichonephila clavata</name>
    <name type="common">Joro spider</name>
    <name type="synonym">Nephila clavata</name>
    <dbReference type="NCBI Taxonomy" id="2740835"/>
    <lineage>
        <taxon>Eukaryota</taxon>
        <taxon>Metazoa</taxon>
        <taxon>Ecdysozoa</taxon>
        <taxon>Arthropoda</taxon>
        <taxon>Chelicerata</taxon>
        <taxon>Arachnida</taxon>
        <taxon>Araneae</taxon>
        <taxon>Araneomorphae</taxon>
        <taxon>Entelegynae</taxon>
        <taxon>Araneoidea</taxon>
        <taxon>Nephilidae</taxon>
        <taxon>Trichonephila</taxon>
    </lineage>
</organism>
<gene>
    <name evidence="2" type="ORF">TNCT_442621</name>
</gene>
<dbReference type="AlphaFoldDB" id="A0A8X6F3P4"/>
<feature type="region of interest" description="Disordered" evidence="1">
    <location>
        <begin position="27"/>
        <end position="51"/>
    </location>
</feature>
<proteinExistence type="predicted"/>
<dbReference type="Proteomes" id="UP000887116">
    <property type="component" value="Unassembled WGS sequence"/>
</dbReference>
<name>A0A8X6F3P4_TRICU</name>
<comment type="caution">
    <text evidence="2">The sequence shown here is derived from an EMBL/GenBank/DDBJ whole genome shotgun (WGS) entry which is preliminary data.</text>
</comment>
<keyword evidence="3" id="KW-1185">Reference proteome</keyword>
<dbReference type="OrthoDB" id="10498079at2759"/>
<evidence type="ECO:0000256" key="1">
    <source>
        <dbReference type="SAM" id="MobiDB-lite"/>
    </source>
</evidence>
<evidence type="ECO:0000313" key="2">
    <source>
        <dbReference type="EMBL" id="GFQ70133.1"/>
    </source>
</evidence>
<sequence length="70" mass="7637">MVQKPAALGNNEPTKERIFLLNVVKKNPIKRPRERKEKNSSAGPGPLKRTVIEKVAEVTGGQRSLGSSSL</sequence>